<dbReference type="Gene3D" id="3.40.50.200">
    <property type="entry name" value="Peptidase S8/S53 domain"/>
    <property type="match status" value="1"/>
</dbReference>
<dbReference type="InterPro" id="IPR036852">
    <property type="entry name" value="Peptidase_S8/S53_dom_sf"/>
</dbReference>
<accession>A0ABW2TQ34</accession>
<dbReference type="PANTHER" id="PTHR43806:SF11">
    <property type="entry name" value="CEREVISIN-RELATED"/>
    <property type="match status" value="1"/>
</dbReference>
<evidence type="ECO:0000256" key="5">
    <source>
        <dbReference type="PROSITE-ProRule" id="PRU01240"/>
    </source>
</evidence>
<evidence type="ECO:0000256" key="1">
    <source>
        <dbReference type="ARBA" id="ARBA00011073"/>
    </source>
</evidence>
<comment type="caution">
    <text evidence="5">Lacks conserved residue(s) required for the propagation of feature annotation.</text>
</comment>
<dbReference type="Proteomes" id="UP001596512">
    <property type="component" value="Unassembled WGS sequence"/>
</dbReference>
<evidence type="ECO:0000256" key="3">
    <source>
        <dbReference type="ARBA" id="ARBA00022801"/>
    </source>
</evidence>
<dbReference type="PROSITE" id="PS51892">
    <property type="entry name" value="SUBTILASE"/>
    <property type="match status" value="1"/>
</dbReference>
<dbReference type="EMBL" id="JBHTEY010000004">
    <property type="protein sequence ID" value="MFC7615491.1"/>
    <property type="molecule type" value="Genomic_DNA"/>
</dbReference>
<dbReference type="InterPro" id="IPR023828">
    <property type="entry name" value="Peptidase_S8_Ser-AS"/>
</dbReference>
<evidence type="ECO:0000256" key="4">
    <source>
        <dbReference type="ARBA" id="ARBA00022825"/>
    </source>
</evidence>
<dbReference type="InterPro" id="IPR050131">
    <property type="entry name" value="Peptidase_S8_subtilisin-like"/>
</dbReference>
<dbReference type="Pfam" id="PF00082">
    <property type="entry name" value="Peptidase_S8"/>
    <property type="match status" value="1"/>
</dbReference>
<reference evidence="9" key="1">
    <citation type="journal article" date="2019" name="Int. J. Syst. Evol. Microbiol.">
        <title>The Global Catalogue of Microorganisms (GCM) 10K type strain sequencing project: providing services to taxonomists for standard genome sequencing and annotation.</title>
        <authorList>
            <consortium name="The Broad Institute Genomics Platform"/>
            <consortium name="The Broad Institute Genome Sequencing Center for Infectious Disease"/>
            <person name="Wu L."/>
            <person name="Ma J."/>
        </authorList>
    </citation>
    <scope>NUCLEOTIDE SEQUENCE [LARGE SCALE GENOMIC DNA]</scope>
    <source>
        <strain evidence="9">JCM 17695</strain>
    </source>
</reference>
<keyword evidence="3" id="KW-0378">Hydrolase</keyword>
<evidence type="ECO:0000256" key="2">
    <source>
        <dbReference type="ARBA" id="ARBA00022670"/>
    </source>
</evidence>
<dbReference type="SUPFAM" id="SSF52743">
    <property type="entry name" value="Subtilisin-like"/>
    <property type="match status" value="1"/>
</dbReference>
<protein>
    <submittedName>
        <fullName evidence="8">S8 family serine peptidase</fullName>
    </submittedName>
</protein>
<dbReference type="PROSITE" id="PS00138">
    <property type="entry name" value="SUBTILASE_SER"/>
    <property type="match status" value="1"/>
</dbReference>
<keyword evidence="4" id="KW-0720">Serine protease</keyword>
<dbReference type="PANTHER" id="PTHR43806">
    <property type="entry name" value="PEPTIDASE S8"/>
    <property type="match status" value="1"/>
</dbReference>
<gene>
    <name evidence="8" type="ORF">ACFQV2_20315</name>
</gene>
<comment type="similarity">
    <text evidence="1 5">Belongs to the peptidase S8 family.</text>
</comment>
<evidence type="ECO:0000256" key="6">
    <source>
        <dbReference type="SAM" id="MobiDB-lite"/>
    </source>
</evidence>
<feature type="region of interest" description="Disordered" evidence="6">
    <location>
        <begin position="199"/>
        <end position="226"/>
    </location>
</feature>
<feature type="domain" description="Peptidase S8/S53" evidence="7">
    <location>
        <begin position="68"/>
        <end position="320"/>
    </location>
</feature>
<evidence type="ECO:0000259" key="7">
    <source>
        <dbReference type="Pfam" id="PF00082"/>
    </source>
</evidence>
<dbReference type="PROSITE" id="PS00137">
    <property type="entry name" value="SUBTILASE_HIS"/>
    <property type="match status" value="1"/>
</dbReference>
<keyword evidence="2" id="KW-0645">Protease</keyword>
<evidence type="ECO:0000313" key="9">
    <source>
        <dbReference type="Proteomes" id="UP001596512"/>
    </source>
</evidence>
<dbReference type="Gene3D" id="2.60.120.380">
    <property type="match status" value="1"/>
</dbReference>
<proteinExistence type="inferred from homology"/>
<dbReference type="InterPro" id="IPR015500">
    <property type="entry name" value="Peptidase_S8_subtilisin-rel"/>
</dbReference>
<keyword evidence="9" id="KW-1185">Reference proteome</keyword>
<comment type="caution">
    <text evidence="8">The sequence shown here is derived from an EMBL/GenBank/DDBJ whole genome shotgun (WGS) entry which is preliminary data.</text>
</comment>
<organism evidence="8 9">
    <name type="scientific">Actinokineospora soli</name>
    <dbReference type="NCBI Taxonomy" id="1048753"/>
    <lineage>
        <taxon>Bacteria</taxon>
        <taxon>Bacillati</taxon>
        <taxon>Actinomycetota</taxon>
        <taxon>Actinomycetes</taxon>
        <taxon>Pseudonocardiales</taxon>
        <taxon>Pseudonocardiaceae</taxon>
        <taxon>Actinokineospora</taxon>
    </lineage>
</organism>
<name>A0ABW2TQ34_9PSEU</name>
<dbReference type="InterPro" id="IPR022398">
    <property type="entry name" value="Peptidase_S8_His-AS"/>
</dbReference>
<sequence>MLWDGASSVRVDVDQDLDFTDEPVMTDYRVNRDVRYFGTDNPATAIAERMPFVVQPDGATKTVNIGIVSGAHGSHVAGIVAANGMFGGAMSGAAPGAQLVSVRVCLFVSGCTAHALIEGMIYAAKRANVDVINMSIGGLPALNDANNTRAVLYDRLIEQENVQMFLSAGNSGPGENTVGDPSVATKAMSVGTSISDATWQSNYGSTAPAPGTDNQHPFSSRGPREDGGFKPNIIAPGAAISPTPVWQPGGPVAGVHALPPGYSMFNGTSMAAPQAAGAGALLVSAAKQTGAQHQPAQLRQALNSSARFFPTSGAYEQGNGLIRVPQAWALLATNAKTVDITSAVPVDTALEQFLARPGIGVGIHDREGVTIGQAYTRQYTFTRTSGPGGTATYNLSLVGNDGTFSLGATSIALPKGQPRTLTVGINPASYGIHSAVLNLDDPTNPGIEYQTMNTVVVARDFTAPDYSHTITGSVARNQKLSYTFEVQPGTPAFKVDFSGPDGSPGTGQARFLRFHPFGVGIDDSSSLSCYSPPVVGCAGGSPNSRTVSNPTPGVWEITVEARRTSDADFTPFTLTATVLGATVSPNPDTIATAVLGVPMNRSYTATNLFGAFTGRMAGSTLGSALLARPTIANLEQQLREVDVAAGSSSLRATIGNPSDPAADLDLFVFNCTTGPCVLAGQAADGDSEESVTIANPAAGRWVVLVDGFAVPAGTTAYDYVDVFVNTAFGSIVVTDANALRPSGAMWTSPATVTATTAPAAGRVLLGQVRVITDTNVLVGSGTVIVESVS</sequence>
<evidence type="ECO:0000313" key="8">
    <source>
        <dbReference type="EMBL" id="MFC7615491.1"/>
    </source>
</evidence>
<dbReference type="InterPro" id="IPR000209">
    <property type="entry name" value="Peptidase_S8/S53_dom"/>
</dbReference>
<dbReference type="PRINTS" id="PR00723">
    <property type="entry name" value="SUBTILISIN"/>
</dbReference>